<feature type="compositionally biased region" description="Polar residues" evidence="3">
    <location>
        <begin position="262"/>
        <end position="280"/>
    </location>
</feature>
<dbReference type="OrthoDB" id="8949486at2759"/>
<feature type="region of interest" description="Disordered" evidence="3">
    <location>
        <begin position="243"/>
        <end position="280"/>
    </location>
</feature>
<dbReference type="Pfam" id="PF08614">
    <property type="entry name" value="ATG16"/>
    <property type="match status" value="1"/>
</dbReference>
<dbReference type="GO" id="GO:0034045">
    <property type="term" value="C:phagophore assembly site membrane"/>
    <property type="evidence" value="ECO:0007669"/>
    <property type="project" value="TreeGrafter"/>
</dbReference>
<feature type="region of interest" description="Disordered" evidence="3">
    <location>
        <begin position="554"/>
        <end position="599"/>
    </location>
</feature>
<dbReference type="PANTHER" id="PTHR19878:SF8">
    <property type="entry name" value="AUTOPHAGY-RELATED 16, ISOFORM F"/>
    <property type="match status" value="1"/>
</dbReference>
<dbReference type="GO" id="GO:0000045">
    <property type="term" value="P:autophagosome assembly"/>
    <property type="evidence" value="ECO:0007669"/>
    <property type="project" value="InterPro"/>
</dbReference>
<gene>
    <name evidence="5" type="ORF">POSPLADRAFT_1128220</name>
</gene>
<evidence type="ECO:0000313" key="6">
    <source>
        <dbReference type="Proteomes" id="UP000194127"/>
    </source>
</evidence>
<evidence type="ECO:0000313" key="5">
    <source>
        <dbReference type="EMBL" id="OSX67722.1"/>
    </source>
</evidence>
<feature type="compositionally biased region" description="Low complexity" evidence="3">
    <location>
        <begin position="558"/>
        <end position="571"/>
    </location>
</feature>
<organism evidence="5 6">
    <name type="scientific">Postia placenta MAD-698-R-SB12</name>
    <dbReference type="NCBI Taxonomy" id="670580"/>
    <lineage>
        <taxon>Eukaryota</taxon>
        <taxon>Fungi</taxon>
        <taxon>Dikarya</taxon>
        <taxon>Basidiomycota</taxon>
        <taxon>Agaricomycotina</taxon>
        <taxon>Agaricomycetes</taxon>
        <taxon>Polyporales</taxon>
        <taxon>Adustoporiaceae</taxon>
        <taxon>Rhodonia</taxon>
    </lineage>
</organism>
<dbReference type="GO" id="GO:0034274">
    <property type="term" value="C:Atg12-Atg5-Atg16 complex"/>
    <property type="evidence" value="ECO:0007669"/>
    <property type="project" value="TreeGrafter"/>
</dbReference>
<dbReference type="AlphaFoldDB" id="A0A1X6NGT3"/>
<comment type="similarity">
    <text evidence="1">Belongs to the ATG16 family.</text>
</comment>
<dbReference type="InterPro" id="IPR013923">
    <property type="entry name" value="Autophagy-rel_prot_16_dom"/>
</dbReference>
<feature type="compositionally biased region" description="Low complexity" evidence="3">
    <location>
        <begin position="243"/>
        <end position="261"/>
    </location>
</feature>
<evidence type="ECO:0000256" key="1">
    <source>
        <dbReference type="ARBA" id="ARBA00005331"/>
    </source>
</evidence>
<evidence type="ECO:0000259" key="4">
    <source>
        <dbReference type="Pfam" id="PF08614"/>
    </source>
</evidence>
<dbReference type="Gene3D" id="1.20.5.170">
    <property type="match status" value="1"/>
</dbReference>
<keyword evidence="6" id="KW-1185">Reference proteome</keyword>
<dbReference type="GO" id="GO:0043495">
    <property type="term" value="F:protein-membrane adaptor activity"/>
    <property type="evidence" value="ECO:0007669"/>
    <property type="project" value="TreeGrafter"/>
</dbReference>
<dbReference type="STRING" id="670580.A0A1X6NGT3"/>
<sequence>MAEPLWQETLRMRLVERNANDSAYASIIEQYRRLAQQTKLLKERNGSLLRAMGTARANPSSSTVFVPGTGEDNPVRAAYITSLESQITSLRDELATVYKTQGQNAQRLLAMNETLREKEELSRIDSESLRKTRDEIATLRKKVEQHSELMAEKDRTAQILHDEINTLQLELGQIEERNATLIKDNAKLLQRWLDAKQADVNRMNEANEFYEDMQTRRQAALSGQPDSAAVDDQLDVVSIDYVSESGSGNGEASGEAETATTKDGTLSPTETDVNQTPNDTTSLSIMRTQALACAIFAATALSPSLVIASPLPAFAHNEAEAMSAVKKFLPSSPKAARDFSQDMHDIMPRGHQPIVFGGTLQPPHALAARTVSSLEHLEQTGAHVVESRDEPRRGVVGTAVMPANRLGPRDVSERALDADTAGGNAYSGSAGDVSGGSTGSHSHFGSTYFPRTDDADTMGGNAYTGSTGDVSGGSIENIASNDGMPTLMNINSNNAGAGGTSESGCSAGGYSSDASHGTNGDSGSDASNGAGGNAYSGSTGDAEGGSVNNVGGMINMDSNNAGAAGTSASGCATGGNVGLKNKNGTQEKVRPDEDFYSPW</sequence>
<feature type="region of interest" description="Disordered" evidence="3">
    <location>
        <begin position="419"/>
        <end position="541"/>
    </location>
</feature>
<keyword evidence="2" id="KW-0175">Coiled coil</keyword>
<proteinExistence type="inferred from homology"/>
<feature type="domain" description="Autophagy-related protein 16" evidence="4">
    <location>
        <begin position="11"/>
        <end position="204"/>
    </location>
</feature>
<dbReference type="RefSeq" id="XP_024344516.1">
    <property type="nucleotide sequence ID" value="XM_024483718.1"/>
</dbReference>
<dbReference type="GO" id="GO:0000421">
    <property type="term" value="C:autophagosome membrane"/>
    <property type="evidence" value="ECO:0007669"/>
    <property type="project" value="TreeGrafter"/>
</dbReference>
<feature type="compositionally biased region" description="Low complexity" evidence="3">
    <location>
        <begin position="517"/>
        <end position="528"/>
    </location>
</feature>
<dbReference type="CDD" id="cd22887">
    <property type="entry name" value="Atg16_CCD"/>
    <property type="match status" value="1"/>
</dbReference>
<reference evidence="5 6" key="1">
    <citation type="submission" date="2017-04" db="EMBL/GenBank/DDBJ databases">
        <title>Genome Sequence of the Model Brown-Rot Fungus Postia placenta SB12.</title>
        <authorList>
            <consortium name="DOE Joint Genome Institute"/>
            <person name="Gaskell J."/>
            <person name="Kersten P."/>
            <person name="Larrondo L.F."/>
            <person name="Canessa P."/>
            <person name="Martinez D."/>
            <person name="Hibbett D."/>
            <person name="Schmoll M."/>
            <person name="Kubicek C.P."/>
            <person name="Martinez A.T."/>
            <person name="Yadav J."/>
            <person name="Master E."/>
            <person name="Magnuson J.K."/>
            <person name="James T."/>
            <person name="Yaver D."/>
            <person name="Berka R."/>
            <person name="Labutti K."/>
            <person name="Lipzen A."/>
            <person name="Aerts A."/>
            <person name="Barry K."/>
            <person name="Henrissat B."/>
            <person name="Blanchette R."/>
            <person name="Grigoriev I."/>
            <person name="Cullen D."/>
        </authorList>
    </citation>
    <scope>NUCLEOTIDE SEQUENCE [LARGE SCALE GENOMIC DNA]</scope>
    <source>
        <strain evidence="5 6">MAD-698-R-SB12</strain>
    </source>
</reference>
<accession>A0A1X6NGT3</accession>
<dbReference type="InterPro" id="IPR045160">
    <property type="entry name" value="ATG16"/>
</dbReference>
<feature type="coiled-coil region" evidence="2">
    <location>
        <begin position="129"/>
        <end position="213"/>
    </location>
</feature>
<name>A0A1X6NGT3_9APHY</name>
<protein>
    <recommendedName>
        <fullName evidence="4">Autophagy-related protein 16 domain-containing protein</fullName>
    </recommendedName>
</protein>
<evidence type="ECO:0000256" key="2">
    <source>
        <dbReference type="SAM" id="Coils"/>
    </source>
</evidence>
<dbReference type="Proteomes" id="UP000194127">
    <property type="component" value="Unassembled WGS sequence"/>
</dbReference>
<dbReference type="GeneID" id="36328667"/>
<evidence type="ECO:0000256" key="3">
    <source>
        <dbReference type="SAM" id="MobiDB-lite"/>
    </source>
</evidence>
<dbReference type="PANTHER" id="PTHR19878">
    <property type="entry name" value="AUTOPHAGY PROTEIN 16-LIKE"/>
    <property type="match status" value="1"/>
</dbReference>
<dbReference type="EMBL" id="KZ110591">
    <property type="protein sequence ID" value="OSX67722.1"/>
    <property type="molecule type" value="Genomic_DNA"/>
</dbReference>